<name>A0A426XT75_ENSVE</name>
<dbReference type="Proteomes" id="UP000287651">
    <property type="component" value="Unassembled WGS sequence"/>
</dbReference>
<protein>
    <submittedName>
        <fullName evidence="1">Uncharacterized protein</fullName>
    </submittedName>
</protein>
<evidence type="ECO:0000313" key="2">
    <source>
        <dbReference type="Proteomes" id="UP000287651"/>
    </source>
</evidence>
<evidence type="ECO:0000313" key="1">
    <source>
        <dbReference type="EMBL" id="RRT42682.1"/>
    </source>
</evidence>
<accession>A0A426XT75</accession>
<dbReference type="EMBL" id="AMZH03017657">
    <property type="protein sequence ID" value="RRT42682.1"/>
    <property type="molecule type" value="Genomic_DNA"/>
</dbReference>
<sequence length="84" mass="9972">MSYEHSFMKKHDVINSAHEVEFRSVFRASSRKFKILTIPNVLSHRKSYEHGFVKKCDGHKLYGMSSVKSSFDQFCMHRLKNLKY</sequence>
<organism evidence="1 2">
    <name type="scientific">Ensete ventricosum</name>
    <name type="common">Abyssinian banana</name>
    <name type="synonym">Musa ensete</name>
    <dbReference type="NCBI Taxonomy" id="4639"/>
    <lineage>
        <taxon>Eukaryota</taxon>
        <taxon>Viridiplantae</taxon>
        <taxon>Streptophyta</taxon>
        <taxon>Embryophyta</taxon>
        <taxon>Tracheophyta</taxon>
        <taxon>Spermatophyta</taxon>
        <taxon>Magnoliopsida</taxon>
        <taxon>Liliopsida</taxon>
        <taxon>Zingiberales</taxon>
        <taxon>Musaceae</taxon>
        <taxon>Ensete</taxon>
    </lineage>
</organism>
<dbReference type="AlphaFoldDB" id="A0A426XT75"/>
<proteinExistence type="predicted"/>
<gene>
    <name evidence="1" type="ORF">B296_00010891</name>
</gene>
<comment type="caution">
    <text evidence="1">The sequence shown here is derived from an EMBL/GenBank/DDBJ whole genome shotgun (WGS) entry which is preliminary data.</text>
</comment>
<reference evidence="1 2" key="1">
    <citation type="journal article" date="2014" name="Agronomy (Basel)">
        <title>A Draft Genome Sequence for Ensete ventricosum, the Drought-Tolerant Tree Against Hunger.</title>
        <authorList>
            <person name="Harrison J."/>
            <person name="Moore K.A."/>
            <person name="Paszkiewicz K."/>
            <person name="Jones T."/>
            <person name="Grant M."/>
            <person name="Ambacheew D."/>
            <person name="Muzemil S."/>
            <person name="Studholme D.J."/>
        </authorList>
    </citation>
    <scope>NUCLEOTIDE SEQUENCE [LARGE SCALE GENOMIC DNA]</scope>
</reference>